<keyword evidence="1" id="KW-0479">Metal-binding</keyword>
<keyword evidence="2" id="KW-0456">Lyase</keyword>
<evidence type="ECO:0000313" key="3">
    <source>
        <dbReference type="EMBL" id="MBD2318155.1"/>
    </source>
</evidence>
<dbReference type="CDD" id="cd03416">
    <property type="entry name" value="CbiX_SirB_N"/>
    <property type="match status" value="1"/>
</dbReference>
<accession>A0ABR8CDZ6</accession>
<dbReference type="RefSeq" id="WP_190578942.1">
    <property type="nucleotide sequence ID" value="NZ_CAWPQU010000017.1"/>
</dbReference>
<name>A0ABR8CDZ6_9CYAN</name>
<dbReference type="PANTHER" id="PTHR33542">
    <property type="entry name" value="SIROHYDROCHLORIN FERROCHELATASE, CHLOROPLASTIC"/>
    <property type="match status" value="1"/>
</dbReference>
<proteinExistence type="predicted"/>
<dbReference type="Proteomes" id="UP000618445">
    <property type="component" value="Unassembled WGS sequence"/>
</dbReference>
<evidence type="ECO:0000256" key="1">
    <source>
        <dbReference type="ARBA" id="ARBA00022723"/>
    </source>
</evidence>
<sequence length="256" mass="28653">MNATALFLVTHGSSDRRSWLALQNFVAVARSRKNKYGDDYDNRYISGGCLEGQELSLSQQLEQFATEVIPDGVSEIVILPLFLLEGVHVSEDIPEQIAIAESKLTDKLAEKFPDKSSDRSIFRLMAHVGTDKQIPSLLLQHFEKYSDESGLEKQGRILMAHGSRRFGANQVVEDLATQSQAIAAYWGVEPKIETQIENLLAQGFHKINVLPYFLTEGGITEAIANKLELYRDRTQIQQLPVPLSNEQIVDLALKLI</sequence>
<reference evidence="3 4" key="1">
    <citation type="journal article" date="2020" name="ISME J.">
        <title>Comparative genomics reveals insights into cyanobacterial evolution and habitat adaptation.</title>
        <authorList>
            <person name="Chen M.Y."/>
            <person name="Teng W.K."/>
            <person name="Zhao L."/>
            <person name="Hu C.X."/>
            <person name="Zhou Y.K."/>
            <person name="Han B.P."/>
            <person name="Song L.R."/>
            <person name="Shu W.S."/>
        </authorList>
    </citation>
    <scope>NUCLEOTIDE SEQUENCE [LARGE SCALE GENOMIC DNA]</scope>
    <source>
        <strain evidence="3 4">FACHB-1050</strain>
    </source>
</reference>
<dbReference type="SUPFAM" id="SSF53800">
    <property type="entry name" value="Chelatase"/>
    <property type="match status" value="1"/>
</dbReference>
<dbReference type="Pfam" id="PF01903">
    <property type="entry name" value="CbiX"/>
    <property type="match status" value="2"/>
</dbReference>
<dbReference type="PANTHER" id="PTHR33542:SF3">
    <property type="entry name" value="SIROHYDROCHLORIN FERROCHELATASE, CHLOROPLASTIC"/>
    <property type="match status" value="1"/>
</dbReference>
<dbReference type="InterPro" id="IPR002762">
    <property type="entry name" value="CbiX-like"/>
</dbReference>
<dbReference type="InterPro" id="IPR050963">
    <property type="entry name" value="Sirohydro_Cobaltochel/CbiX"/>
</dbReference>
<organism evidence="3 4">
    <name type="scientific">Phormidium tenue FACHB-1050</name>
    <dbReference type="NCBI Taxonomy" id="2692857"/>
    <lineage>
        <taxon>Bacteria</taxon>
        <taxon>Bacillati</taxon>
        <taxon>Cyanobacteriota</taxon>
        <taxon>Cyanophyceae</taxon>
        <taxon>Oscillatoriophycideae</taxon>
        <taxon>Oscillatoriales</taxon>
        <taxon>Oscillatoriaceae</taxon>
        <taxon>Phormidium</taxon>
    </lineage>
</organism>
<evidence type="ECO:0008006" key="5">
    <source>
        <dbReference type="Google" id="ProtNLM"/>
    </source>
</evidence>
<dbReference type="Gene3D" id="3.40.50.1400">
    <property type="match status" value="2"/>
</dbReference>
<protein>
    <recommendedName>
        <fullName evidence="5">Cobalamin biosynthesis protein CbiX</fullName>
    </recommendedName>
</protein>
<dbReference type="EMBL" id="JACJQY010000024">
    <property type="protein sequence ID" value="MBD2318155.1"/>
    <property type="molecule type" value="Genomic_DNA"/>
</dbReference>
<gene>
    <name evidence="3" type="ORF">H6G05_15025</name>
</gene>
<comment type="caution">
    <text evidence="3">The sequence shown here is derived from an EMBL/GenBank/DDBJ whole genome shotgun (WGS) entry which is preliminary data.</text>
</comment>
<evidence type="ECO:0000256" key="2">
    <source>
        <dbReference type="ARBA" id="ARBA00023239"/>
    </source>
</evidence>
<evidence type="ECO:0000313" key="4">
    <source>
        <dbReference type="Proteomes" id="UP000618445"/>
    </source>
</evidence>
<keyword evidence="4" id="KW-1185">Reference proteome</keyword>